<dbReference type="PATRIC" id="fig|679935.3.peg.855"/>
<dbReference type="GO" id="GO:0004557">
    <property type="term" value="F:alpha-galactosidase activity"/>
    <property type="evidence" value="ECO:0007669"/>
    <property type="project" value="UniProtKB-EC"/>
</dbReference>
<keyword evidence="6" id="KW-0326">Glycosidase</keyword>
<evidence type="ECO:0000259" key="7">
    <source>
        <dbReference type="Pfam" id="PF23763"/>
    </source>
</evidence>
<reference evidence="10" key="1">
    <citation type="journal article" date="2013" name="Stand. Genomic Sci.">
        <title>Complete genome sequence of the bile-resistant pigment-producing anaerobe Alistipes finegoldii type strain (AHN2437(T)).</title>
        <authorList>
            <person name="Mavromatis K."/>
            <person name="Stackebrandt E."/>
            <person name="Munk C."/>
            <person name="Lapidus A."/>
            <person name="Nolan M."/>
            <person name="Lucas S."/>
            <person name="Hammon N."/>
            <person name="Deshpande S."/>
            <person name="Cheng J.F."/>
            <person name="Tapia R."/>
            <person name="Goodwin L.A."/>
            <person name="Pitluck S."/>
            <person name="Liolios K."/>
            <person name="Pagani I."/>
            <person name="Ivanova N."/>
            <person name="Mikhailova N."/>
            <person name="Huntemann M."/>
            <person name="Pati A."/>
            <person name="Chen A."/>
            <person name="Palaniappan K."/>
            <person name="Land M."/>
            <person name="Hauser L."/>
            <person name="Rohde M."/>
            <person name="Gronow S."/>
            <person name="Goker M."/>
            <person name="Detter J.C."/>
            <person name="Bristow J."/>
            <person name="Eisen J.A."/>
            <person name="Markowitz V."/>
            <person name="Hugenholtz P."/>
            <person name="Kyrpides N.C."/>
            <person name="Klenk H.P."/>
            <person name="Woyke T."/>
        </authorList>
    </citation>
    <scope>NUCLEOTIDE SEQUENCE</scope>
    <source>
        <strain evidence="10">DSM 17242 / JCM 16770 / AHN 2437 / CCUG 46020 / CIP 107999</strain>
    </source>
</reference>
<evidence type="ECO:0000256" key="2">
    <source>
        <dbReference type="ARBA" id="ARBA00001271"/>
    </source>
</evidence>
<dbReference type="Gene3D" id="2.160.20.10">
    <property type="entry name" value="Single-stranded right-handed beta-helix, Pectin lyase-like"/>
    <property type="match status" value="2"/>
</dbReference>
<evidence type="ECO:0000256" key="5">
    <source>
        <dbReference type="ARBA" id="ARBA00022801"/>
    </source>
</evidence>
<dbReference type="InterPro" id="IPR057275">
    <property type="entry name" value="Beta-barrel_GLAA-B_I"/>
</dbReference>
<dbReference type="KEGG" id="afd:Alfi_0926"/>
<dbReference type="STRING" id="679935.Alfi_0926"/>
<evidence type="ECO:0000313" key="9">
    <source>
        <dbReference type="EMBL" id="AFL77292.1"/>
    </source>
</evidence>
<dbReference type="Pfam" id="PF23763">
    <property type="entry name" value="Beta-barrel_GLAA-B_I"/>
    <property type="match status" value="1"/>
</dbReference>
<keyword evidence="5" id="KW-0378">Hydrolase</keyword>
<dbReference type="InterPro" id="IPR011050">
    <property type="entry name" value="Pectin_lyase_fold/virulence"/>
</dbReference>
<proteinExistence type="predicted"/>
<comment type="catalytic activity">
    <reaction evidence="1">
        <text>Hydrolysis of terminal, non-reducing alpha-D-galactose residues in alpha-D-galactosides, including galactose oligosaccharides, galactomannans and galactolipids.</text>
        <dbReference type="EC" id="3.2.1.22"/>
    </reaction>
</comment>
<dbReference type="Pfam" id="PF23764">
    <property type="entry name" value="Beta-barrel_GLAA-B_II"/>
    <property type="match status" value="1"/>
</dbReference>
<evidence type="ECO:0000259" key="8">
    <source>
        <dbReference type="Pfam" id="PF23764"/>
    </source>
</evidence>
<accession>I3YJX4</accession>
<dbReference type="InterPro" id="IPR056441">
    <property type="entry name" value="Beta-barrel_GLAA-B_II"/>
</dbReference>
<evidence type="ECO:0008006" key="11">
    <source>
        <dbReference type="Google" id="ProtNLM"/>
    </source>
</evidence>
<feature type="domain" description="GLAA-B beta-barrel" evidence="7">
    <location>
        <begin position="140"/>
        <end position="236"/>
    </location>
</feature>
<feature type="domain" description="GLAA-B beta-barrel" evidence="8">
    <location>
        <begin position="351"/>
        <end position="400"/>
    </location>
</feature>
<dbReference type="eggNOG" id="COG5434">
    <property type="taxonomic scope" value="Bacteria"/>
</dbReference>
<evidence type="ECO:0000256" key="1">
    <source>
        <dbReference type="ARBA" id="ARBA00001255"/>
    </source>
</evidence>
<name>I3YJX4_ALIFI</name>
<dbReference type="SMART" id="SM00710">
    <property type="entry name" value="PbH1"/>
    <property type="match status" value="6"/>
</dbReference>
<dbReference type="EMBL" id="CP003274">
    <property type="protein sequence ID" value="AFL77292.1"/>
    <property type="molecule type" value="Genomic_DNA"/>
</dbReference>
<dbReference type="InterPro" id="IPR006626">
    <property type="entry name" value="PbH1"/>
</dbReference>
<dbReference type="HOGENOM" id="CLU_017693_0_0_10"/>
<protein>
    <recommendedName>
        <fullName evidence="11">Right-handed parallel beta-helix repeat-containing protein</fullName>
    </recommendedName>
</protein>
<evidence type="ECO:0000256" key="6">
    <source>
        <dbReference type="ARBA" id="ARBA00023295"/>
    </source>
</evidence>
<dbReference type="InterPro" id="IPR012334">
    <property type="entry name" value="Pectin_lyas_fold"/>
</dbReference>
<dbReference type="PROSITE" id="PS51257">
    <property type="entry name" value="PROKAR_LIPOPROTEIN"/>
    <property type="match status" value="1"/>
</dbReference>
<evidence type="ECO:0000313" key="10">
    <source>
        <dbReference type="Proteomes" id="UP000006052"/>
    </source>
</evidence>
<dbReference type="SUPFAM" id="SSF51126">
    <property type="entry name" value="Pectin lyase-like"/>
    <property type="match status" value="1"/>
</dbReference>
<dbReference type="AlphaFoldDB" id="I3YJX4"/>
<comment type="catalytic activity">
    <reaction evidence="2">
        <text>Hydrolysis of terminal, non-reducing branched (1-&gt;3)-alpha-D-galactosidic residues, producing free D-galactose.</text>
        <dbReference type="EC" id="3.2.1.n1"/>
    </reaction>
</comment>
<dbReference type="Proteomes" id="UP000006052">
    <property type="component" value="Chromosome"/>
</dbReference>
<organism evidence="9 10">
    <name type="scientific">Alistipes finegoldii (strain DSM 17242 / JCM 16770 / CCUG 46020 / CIP 107999 / KCTC 15236 / AHN 2437)</name>
    <dbReference type="NCBI Taxonomy" id="679935"/>
    <lineage>
        <taxon>Bacteria</taxon>
        <taxon>Pseudomonadati</taxon>
        <taxon>Bacteroidota</taxon>
        <taxon>Bacteroidia</taxon>
        <taxon>Bacteroidales</taxon>
        <taxon>Rikenellaceae</taxon>
        <taxon>Alistipes</taxon>
    </lineage>
</organism>
<keyword evidence="4" id="KW-0677">Repeat</keyword>
<gene>
    <name evidence="9" type="ordered locus">Alfi_0926</name>
</gene>
<keyword evidence="3" id="KW-0732">Signal</keyword>
<evidence type="ECO:0000256" key="4">
    <source>
        <dbReference type="ARBA" id="ARBA00022737"/>
    </source>
</evidence>
<evidence type="ECO:0000256" key="3">
    <source>
        <dbReference type="ARBA" id="ARBA00022729"/>
    </source>
</evidence>
<sequence>MFGMSIRKFIILSALIVSGCEMHPETIAIDFDSGTEDYTPLVRKILAEHPAGEVTIRFGAGTFDFYPEQAAGSYLCVSNNDNGYKRCAFLLEEMRRVRIEGAGEKTQLRFHGAIVPFRVARCEQIVFEAFTIDCDASFIFEGLVVGNDPRTHSITLRPLDPERFEIRSGEPWFTGYDWASPFGENILFDPGTRSPYYQAEQYEHDQKKTLQAEWIGDSLVRLSGYSSRELPPVGSVYTDKGPHSTNRRYPGFSFYKSAGVEVRNVTLHDSGGMALIAENCRDVVCSQYRVEVPPQSGRMVSASADATHFVGCSGKIVLRACRFESMLDDATNIHGVYMTVVDRFSGNRFGASFGHFQQEGFDFAEQGDSLVFIDRADLGVLGCGRVEEVNHVNENYYIIRTGFDLSAIPDSVHIAVGNRAADADVEISECTVRYNRARSFLLSTPGDVCVENSDLSSMMAGIRICGDANYWFESGRTRNVVIRNNRFGTMATGGRSPQAVLQIDPVISHDARSGGTPYHGCIRFEGNLVESFDNQLIYALSVDSLVISRNRFVDSRRFEPRFAGLSVIDAQHCRSVTVRNNDFSGWKENSTISLVDCSEHCLEGEEMPRMVENPNPYFYEN</sequence>